<evidence type="ECO:0000313" key="2">
    <source>
        <dbReference type="Proteomes" id="UP000309997"/>
    </source>
</evidence>
<keyword evidence="2" id="KW-1185">Reference proteome</keyword>
<dbReference type="Proteomes" id="UP000309997">
    <property type="component" value="Unassembled WGS sequence"/>
</dbReference>
<protein>
    <submittedName>
        <fullName evidence="1">Uncharacterized protein</fullName>
    </submittedName>
</protein>
<gene>
    <name evidence="1" type="ORF">D5086_031458</name>
</gene>
<organism evidence="1 2">
    <name type="scientific">Populus alba</name>
    <name type="common">White poplar</name>
    <dbReference type="NCBI Taxonomy" id="43335"/>
    <lineage>
        <taxon>Eukaryota</taxon>
        <taxon>Viridiplantae</taxon>
        <taxon>Streptophyta</taxon>
        <taxon>Embryophyta</taxon>
        <taxon>Tracheophyta</taxon>
        <taxon>Spermatophyta</taxon>
        <taxon>Magnoliopsida</taxon>
        <taxon>eudicotyledons</taxon>
        <taxon>Gunneridae</taxon>
        <taxon>Pentapetalae</taxon>
        <taxon>rosids</taxon>
        <taxon>fabids</taxon>
        <taxon>Malpighiales</taxon>
        <taxon>Salicaceae</taxon>
        <taxon>Saliceae</taxon>
        <taxon>Populus</taxon>
    </lineage>
</organism>
<name>A0ACC4AJK9_POPAL</name>
<accession>A0ACC4AJK9</accession>
<comment type="caution">
    <text evidence="1">The sequence shown here is derived from an EMBL/GenBank/DDBJ whole genome shotgun (WGS) entry which is preliminary data.</text>
</comment>
<sequence>MLSNQGQFPVLLAIQMGKLNASGVEALDSSFLAITYSAKFLPEIPLVLFVLERGQFAALIVKELAFEPGGWGSLPSPSKQHCNSVLRKLKPLTAFVFDSQVVVTWVASGDSKNVVMGSLV</sequence>
<proteinExistence type="predicted"/>
<reference evidence="1 2" key="1">
    <citation type="journal article" date="2024" name="Plant Biotechnol. J.">
        <title>Genome and CRISPR/Cas9 system of a widespread forest tree (Populus alba) in the world.</title>
        <authorList>
            <person name="Liu Y.J."/>
            <person name="Jiang P.F."/>
            <person name="Han X.M."/>
            <person name="Li X.Y."/>
            <person name="Wang H.M."/>
            <person name="Wang Y.J."/>
            <person name="Wang X.X."/>
            <person name="Zeng Q.Y."/>
        </authorList>
    </citation>
    <scope>NUCLEOTIDE SEQUENCE [LARGE SCALE GENOMIC DNA]</scope>
    <source>
        <strain evidence="2">cv. PAL-ZL1</strain>
    </source>
</reference>
<evidence type="ECO:0000313" key="1">
    <source>
        <dbReference type="EMBL" id="KAL3566043.1"/>
    </source>
</evidence>
<dbReference type="EMBL" id="RCHU02000018">
    <property type="protein sequence ID" value="KAL3566043.1"/>
    <property type="molecule type" value="Genomic_DNA"/>
</dbReference>